<evidence type="ECO:0000313" key="3">
    <source>
        <dbReference type="Proteomes" id="UP000050795"/>
    </source>
</evidence>
<dbReference type="WBParaSite" id="TREG1_17010.1">
    <property type="protein sequence ID" value="TREG1_17010.1"/>
    <property type="gene ID" value="TREG1_17010"/>
</dbReference>
<keyword evidence="2" id="KW-0040">ANK repeat</keyword>
<dbReference type="Pfam" id="PF12796">
    <property type="entry name" value="Ank_2"/>
    <property type="match status" value="1"/>
</dbReference>
<protein>
    <recommendedName>
        <fullName evidence="5">ANK_REP_REGION domain-containing protein</fullName>
    </recommendedName>
</protein>
<keyword evidence="1" id="KW-0677">Repeat</keyword>
<evidence type="ECO:0008006" key="5">
    <source>
        <dbReference type="Google" id="ProtNLM"/>
    </source>
</evidence>
<evidence type="ECO:0000313" key="4">
    <source>
        <dbReference type="WBParaSite" id="TREG1_17010.1"/>
    </source>
</evidence>
<dbReference type="AlphaFoldDB" id="A0AA85JF13"/>
<keyword evidence="3" id="KW-1185">Reference proteome</keyword>
<dbReference type="InterPro" id="IPR002110">
    <property type="entry name" value="Ankyrin_rpt"/>
</dbReference>
<reference evidence="3" key="1">
    <citation type="submission" date="2022-06" db="EMBL/GenBank/DDBJ databases">
        <authorList>
            <person name="Berger JAMES D."/>
            <person name="Berger JAMES D."/>
        </authorList>
    </citation>
    <scope>NUCLEOTIDE SEQUENCE [LARGE SCALE GENOMIC DNA]</scope>
</reference>
<dbReference type="SMART" id="SM00248">
    <property type="entry name" value="ANK"/>
    <property type="match status" value="3"/>
</dbReference>
<dbReference type="InterPro" id="IPR036770">
    <property type="entry name" value="Ankyrin_rpt-contain_sf"/>
</dbReference>
<reference evidence="4" key="2">
    <citation type="submission" date="2023-11" db="UniProtKB">
        <authorList>
            <consortium name="WormBaseParasite"/>
        </authorList>
    </citation>
    <scope>IDENTIFICATION</scope>
</reference>
<name>A0AA85JF13_TRIRE</name>
<evidence type="ECO:0000256" key="2">
    <source>
        <dbReference type="ARBA" id="ARBA00023043"/>
    </source>
</evidence>
<dbReference type="Proteomes" id="UP000050795">
    <property type="component" value="Unassembled WGS sequence"/>
</dbReference>
<dbReference type="PANTHER" id="PTHR24171">
    <property type="entry name" value="ANKYRIN REPEAT DOMAIN-CONTAINING PROTEIN 39-RELATED"/>
    <property type="match status" value="1"/>
</dbReference>
<dbReference type="Gene3D" id="1.25.40.20">
    <property type="entry name" value="Ankyrin repeat-containing domain"/>
    <property type="match status" value="1"/>
</dbReference>
<sequence>MIYLWISGVKVQIMIKIFQENQHLNFQISWLAVTSLVCYLDVMGRCGATIQNWFLAIEKGDLSLVQKLWKDISDIDVTDTYILNNIKHDNVTGLIIGAHFGHKDVVKWLLKNKANVNWETNLKWRPIHFAAKRGHCTTVDMLCNSGALVDPLTMNNETPLSLALQSHMRDTVLKLVHLGAQTNKSNESLVYHYVCRGMLVPDNSSQTQRENVDTALDGSLQLRNQSPQPIHYQYQMPVLLYA</sequence>
<organism evidence="3 4">
    <name type="scientific">Trichobilharzia regenti</name>
    <name type="common">Nasal bird schistosome</name>
    <dbReference type="NCBI Taxonomy" id="157069"/>
    <lineage>
        <taxon>Eukaryota</taxon>
        <taxon>Metazoa</taxon>
        <taxon>Spiralia</taxon>
        <taxon>Lophotrochozoa</taxon>
        <taxon>Platyhelminthes</taxon>
        <taxon>Trematoda</taxon>
        <taxon>Digenea</taxon>
        <taxon>Strigeidida</taxon>
        <taxon>Schistosomatoidea</taxon>
        <taxon>Schistosomatidae</taxon>
        <taxon>Trichobilharzia</taxon>
    </lineage>
</organism>
<proteinExistence type="predicted"/>
<dbReference type="SUPFAM" id="SSF48403">
    <property type="entry name" value="Ankyrin repeat"/>
    <property type="match status" value="1"/>
</dbReference>
<evidence type="ECO:0000256" key="1">
    <source>
        <dbReference type="ARBA" id="ARBA00022737"/>
    </source>
</evidence>
<accession>A0AA85JF13</accession>